<feature type="compositionally biased region" description="Basic and acidic residues" evidence="1">
    <location>
        <begin position="1473"/>
        <end position="1485"/>
    </location>
</feature>
<feature type="compositionally biased region" description="Basic residues" evidence="1">
    <location>
        <begin position="1486"/>
        <end position="1498"/>
    </location>
</feature>
<dbReference type="EMBL" id="LGTL01000030">
    <property type="protein sequence ID" value="KPA74268.1"/>
    <property type="molecule type" value="Genomic_DNA"/>
</dbReference>
<dbReference type="RefSeq" id="XP_015652707.1">
    <property type="nucleotide sequence ID" value="XM_015808656.1"/>
</dbReference>
<keyword evidence="2" id="KW-1133">Transmembrane helix</keyword>
<evidence type="ECO:0000256" key="1">
    <source>
        <dbReference type="SAM" id="MobiDB-lite"/>
    </source>
</evidence>
<dbReference type="OrthoDB" id="263481at2759"/>
<feature type="compositionally biased region" description="Low complexity" evidence="1">
    <location>
        <begin position="1"/>
        <end position="29"/>
    </location>
</feature>
<dbReference type="EMBL" id="LGTL01000030">
    <property type="protein sequence ID" value="KPA74269.1"/>
    <property type="molecule type" value="Genomic_DNA"/>
</dbReference>
<feature type="compositionally biased region" description="Low complexity" evidence="1">
    <location>
        <begin position="145"/>
        <end position="173"/>
    </location>
</feature>
<dbReference type="PANTHER" id="PTHR12127:SF7">
    <property type="entry name" value="SD02261P"/>
    <property type="match status" value="1"/>
</dbReference>
<accession>A0A0M9FR61</accession>
<evidence type="ECO:0008006" key="5">
    <source>
        <dbReference type="Google" id="ProtNLM"/>
    </source>
</evidence>
<feature type="compositionally biased region" description="Basic and acidic residues" evidence="1">
    <location>
        <begin position="66"/>
        <end position="75"/>
    </location>
</feature>
<feature type="compositionally biased region" description="Polar residues" evidence="1">
    <location>
        <begin position="301"/>
        <end position="310"/>
    </location>
</feature>
<feature type="compositionally biased region" description="Low complexity" evidence="1">
    <location>
        <begin position="1455"/>
        <end position="1472"/>
    </location>
</feature>
<feature type="transmembrane region" description="Helical" evidence="2">
    <location>
        <begin position="1291"/>
        <end position="1313"/>
    </location>
</feature>
<feature type="compositionally biased region" description="Low complexity" evidence="1">
    <location>
        <begin position="80"/>
        <end position="89"/>
    </location>
</feature>
<feature type="compositionally biased region" description="Low complexity" evidence="1">
    <location>
        <begin position="282"/>
        <end position="300"/>
    </location>
</feature>
<feature type="region of interest" description="Disordered" evidence="1">
    <location>
        <begin position="1437"/>
        <end position="1546"/>
    </location>
</feature>
<feature type="compositionally biased region" description="Basic and acidic residues" evidence="1">
    <location>
        <begin position="1499"/>
        <end position="1508"/>
    </location>
</feature>
<dbReference type="PANTHER" id="PTHR12127">
    <property type="entry name" value="MUCOLIPIN"/>
    <property type="match status" value="1"/>
</dbReference>
<feature type="region of interest" description="Disordered" evidence="1">
    <location>
        <begin position="1005"/>
        <end position="1033"/>
    </location>
</feature>
<dbReference type="RefSeq" id="XP_015652708.1">
    <property type="nucleotide sequence ID" value="XM_015808657.1"/>
</dbReference>
<feature type="region of interest" description="Disordered" evidence="1">
    <location>
        <begin position="223"/>
        <end position="394"/>
    </location>
</feature>
<sequence length="1546" mass="164209">MPTPVPSAESAASTPPRSSSAFSSFSSMSCHGLHGSVANPAEAGTTLPSRSAYPFTQPRTPLPPREASEETDTARHTNIASPTSPATPTRPLQWVTATPPLHPAPSSAPPPSPAAPSDTPLLFFSPVSVDERPSQGRHRRHPSWAEGATSATGGAARGDALGTASPSSPPRRASVTRRDNAPARARTPRGRLPRQPEEEEELTQLARSLRSEIVGEPFLLTTAFSPVSRGPGSGSRASSALSSTSAAGSAGDGAGGGAGRRPSVPRQGAEGTHSGLATSAASGVPPTLLTPSSSPWGSPLQATKESSMSASGRWLTGPPLPLSPGSRGAGAGGREERSQGRAQVADGHAGSGTESSTEAAQRPPHTAEEEGPPQTSPTPHSSGVDGNNDAVRDGYVDGLHSEAELRQRLLTEDFFSSPFRKLRRDGIVPWKLITSVVLCVLLLLQVMWYQLPLARANASMCRAITEQFMGEDFESKGHGDIVAAPTAWMEGLYASVEHYVEVYYNLSNTSSSDMNYYAAPPVYDNGSTAVVIPPLWPEARNRSTAVRESAVATTATTAPPSQLPRSFSSIAPVRMRVSVDAFSRREGVRHVDASSTSPLAALLQARQLPWSSAAPLSAAGRSGEDEVESSETRWLTFFVDAAHPLGPFAKYRDAARRLRKAGKRQQQRERQRRRRQAQAGDGLDNGASPVKRTGELGPNSTEDVLPSAGEVDAALAMVCRPRLDGLSGRYYRPCASVPSTFSTAAPRTAEEDASPPPPSSSPSSFFTEFSLMDNVRAIHLAVTLRHETGDGSHTDLPQPTGAPAEASGGAESSRGLPRLQGVTGRAATAESAVFQWQVEKAIQVRPGGLVETRLHVQTRIWPKGSSVRQRWAPSHGMAALLGVLAVFELILRGRALWRIKRYKDGLRKERLAFHSRQMWLQRDGLPRRHGAAGGGEAATARDGQATCAGRRVTATAPIPYEWGFPGTPAVPCLPAGAEAAAATSSLSLPEPARTKYGTIALTSAVEEASGSPHSARGAGNGEGGSDGARGTAQPPLFAADAAGALSAYSESTPLLMRDTSLGIIAASHFAATVSAGDAARSVRDAAEEGEAEVRVSPALDTAAAAVMHTPTATWLDSQLRRALPRSVSRVQPARQHVATPIAAKTSKNSLGEWMRSPRVGSPTTAGVARGSVRTPLLGLSPLTPQLSEQIMERSYVDLRTTWRHHLQQTMGTGWHWIGVIAAVLTLSYSALLLLPLLPHAEVAQDGRYDALTSVLLGTAALTSCMLLLSYLRFFPTLYFPILASTYVLPKLFLFALCVSPLFFGFAVFFKVAFGPYSAGHFDSLGWASMGLYLMTYGDSLLDTVDVIADTPYAVTAFFASVMVVTFVLLFMMIMLNIAMSITQHEWLQLRRRFGAALSSSNLLFFVRSREQVKTEAVEAVRTNLEVLWFMLAEEEEEEGEERAHNAREQPPYAVSASGAESESSAGLASSSSPDERGKKEQDGKPDRRRGAHDPRRHRGDTGDTPKDSVDDDNTEGNSTRGSAVGRGVPGDKSSYDVSAATTVPPD</sequence>
<feature type="region of interest" description="Disordered" evidence="1">
    <location>
        <begin position="788"/>
        <end position="822"/>
    </location>
</feature>
<evidence type="ECO:0000256" key="2">
    <source>
        <dbReference type="SAM" id="Phobius"/>
    </source>
</evidence>
<proteinExistence type="predicted"/>
<dbReference type="VEuPathDB" id="TriTrypDB:LpyrH10_30_0330"/>
<gene>
    <name evidence="3" type="ORF">ABB37_09272</name>
</gene>
<dbReference type="GO" id="GO:0016020">
    <property type="term" value="C:membrane"/>
    <property type="evidence" value="ECO:0007669"/>
    <property type="project" value="TreeGrafter"/>
</dbReference>
<dbReference type="OMA" id="APTEWME"/>
<name>A0A0M9FR61_LEPPY</name>
<feature type="region of interest" description="Disordered" evidence="1">
    <location>
        <begin position="1"/>
        <end position="208"/>
    </location>
</feature>
<reference evidence="3 4" key="1">
    <citation type="submission" date="2015-07" db="EMBL/GenBank/DDBJ databases">
        <title>High-quality genome of monoxenous trypanosomatid Leptomonas pyrrhocoris.</title>
        <authorList>
            <person name="Flegontov P."/>
            <person name="Butenko A."/>
            <person name="Firsov S."/>
            <person name="Vlcek C."/>
            <person name="Logacheva M.D."/>
            <person name="Field M."/>
            <person name="Filatov D."/>
            <person name="Flegontova O."/>
            <person name="Gerasimov E."/>
            <person name="Jackson A.P."/>
            <person name="Kelly S."/>
            <person name="Opperdoes F."/>
            <person name="O'Reilly A."/>
            <person name="Votypka J."/>
            <person name="Yurchenko V."/>
            <person name="Lukes J."/>
        </authorList>
    </citation>
    <scope>NUCLEOTIDE SEQUENCE [LARGE SCALE GENOMIC DNA]</scope>
    <source>
        <strain evidence="3">H10</strain>
    </source>
</reference>
<keyword evidence="4" id="KW-1185">Reference proteome</keyword>
<feature type="region of interest" description="Disordered" evidence="1">
    <location>
        <begin position="925"/>
        <end position="946"/>
    </location>
</feature>
<feature type="compositionally biased region" description="Gly residues" evidence="1">
    <location>
        <begin position="1018"/>
        <end position="1027"/>
    </location>
</feature>
<feature type="transmembrane region" description="Helical" evidence="2">
    <location>
        <begin position="871"/>
        <end position="891"/>
    </location>
</feature>
<dbReference type="GeneID" id="26909555"/>
<feature type="transmembrane region" description="Helical" evidence="2">
    <location>
        <begin position="1250"/>
        <end position="1271"/>
    </location>
</feature>
<feature type="compositionally biased region" description="Pro residues" evidence="1">
    <location>
        <begin position="100"/>
        <end position="114"/>
    </location>
</feature>
<evidence type="ECO:0000313" key="3">
    <source>
        <dbReference type="EMBL" id="KPA74269.1"/>
    </source>
</evidence>
<dbReference type="Proteomes" id="UP000037923">
    <property type="component" value="Unassembled WGS sequence"/>
</dbReference>
<feature type="transmembrane region" description="Helical" evidence="2">
    <location>
        <begin position="1213"/>
        <end position="1238"/>
    </location>
</feature>
<dbReference type="GO" id="GO:0072345">
    <property type="term" value="F:NAADP-sensitive calcium-release channel activity"/>
    <property type="evidence" value="ECO:0007669"/>
    <property type="project" value="TreeGrafter"/>
</dbReference>
<feature type="compositionally biased region" description="Polar residues" evidence="1">
    <location>
        <begin position="1535"/>
        <end position="1546"/>
    </location>
</feature>
<protein>
    <recommendedName>
        <fullName evidence="5">Polycystin cation channel PKD1/PKD2 domain-containing protein</fullName>
    </recommendedName>
</protein>
<keyword evidence="2" id="KW-0812">Transmembrane</keyword>
<feature type="compositionally biased region" description="Low complexity" evidence="1">
    <location>
        <begin position="801"/>
        <end position="815"/>
    </location>
</feature>
<feature type="transmembrane region" description="Helical" evidence="2">
    <location>
        <begin position="1356"/>
        <end position="1382"/>
    </location>
</feature>
<feature type="compositionally biased region" description="Low complexity" evidence="1">
    <location>
        <begin position="228"/>
        <end position="249"/>
    </location>
</feature>
<evidence type="ECO:0000313" key="4">
    <source>
        <dbReference type="Proteomes" id="UP000037923"/>
    </source>
</evidence>
<feature type="region of interest" description="Disordered" evidence="1">
    <location>
        <begin position="656"/>
        <end position="705"/>
    </location>
</feature>
<feature type="region of interest" description="Disordered" evidence="1">
    <location>
        <begin position="742"/>
        <end position="765"/>
    </location>
</feature>
<feature type="compositionally biased region" description="Basic residues" evidence="1">
    <location>
        <begin position="657"/>
        <end position="676"/>
    </location>
</feature>
<organism evidence="3 4">
    <name type="scientific">Leptomonas pyrrhocoris</name>
    <name type="common">Firebug parasite</name>
    <dbReference type="NCBI Taxonomy" id="157538"/>
    <lineage>
        <taxon>Eukaryota</taxon>
        <taxon>Discoba</taxon>
        <taxon>Euglenozoa</taxon>
        <taxon>Kinetoplastea</taxon>
        <taxon>Metakinetoplastina</taxon>
        <taxon>Trypanosomatida</taxon>
        <taxon>Trypanosomatidae</taxon>
        <taxon>Leishmaniinae</taxon>
        <taxon>Leptomonas</taxon>
    </lineage>
</organism>
<keyword evidence="2" id="KW-0472">Membrane</keyword>
<dbReference type="InterPro" id="IPR039031">
    <property type="entry name" value="Mucolipin"/>
</dbReference>
<feature type="compositionally biased region" description="Gly residues" evidence="1">
    <location>
        <begin position="250"/>
        <end position="259"/>
    </location>
</feature>
<comment type="caution">
    <text evidence="3">The sequence shown here is derived from an EMBL/GenBank/DDBJ whole genome shotgun (WGS) entry which is preliminary data.</text>
</comment>